<dbReference type="AlphaFoldDB" id="A0A923L772"/>
<keyword evidence="6" id="KW-0406">Ion transport</keyword>
<dbReference type="EMBL" id="JACOOL010000009">
    <property type="protein sequence ID" value="MBC5637756.1"/>
    <property type="molecule type" value="Genomic_DNA"/>
</dbReference>
<feature type="transmembrane region" description="Helical" evidence="8">
    <location>
        <begin position="406"/>
        <end position="430"/>
    </location>
</feature>
<evidence type="ECO:0000256" key="7">
    <source>
        <dbReference type="ARBA" id="ARBA00023136"/>
    </source>
</evidence>
<evidence type="ECO:0000313" key="10">
    <source>
        <dbReference type="Proteomes" id="UP000637359"/>
    </source>
</evidence>
<keyword evidence="4 8" id="KW-0812">Transmembrane</keyword>
<feature type="transmembrane region" description="Helical" evidence="8">
    <location>
        <begin position="232"/>
        <end position="254"/>
    </location>
</feature>
<gene>
    <name evidence="9" type="ORF">H8S33_13145</name>
</gene>
<dbReference type="GO" id="GO:0008324">
    <property type="term" value="F:monoatomic cation transmembrane transporter activity"/>
    <property type="evidence" value="ECO:0007669"/>
    <property type="project" value="InterPro"/>
</dbReference>
<organism evidence="9 10">
    <name type="scientific">Ornithinibacillus hominis</name>
    <dbReference type="NCBI Taxonomy" id="2763055"/>
    <lineage>
        <taxon>Bacteria</taxon>
        <taxon>Bacillati</taxon>
        <taxon>Bacillota</taxon>
        <taxon>Bacilli</taxon>
        <taxon>Bacillales</taxon>
        <taxon>Bacillaceae</taxon>
        <taxon>Ornithinibacillus</taxon>
    </lineage>
</organism>
<accession>A0A923L772</accession>
<comment type="caution">
    <text evidence="9">The sequence shown here is derived from an EMBL/GenBank/DDBJ whole genome shotgun (WGS) entry which is preliminary data.</text>
</comment>
<sequence>MLTIVKKHELSPSQIIVLFYVVAVAISVCLLSLPFTVKTGVDWSFLDILFTAVSAVSVTGLSVVNTADTFIIPGIFILLFILQFGGIGIMTLGTFFWLLIGKKIGLKERRLIGTDQNQSQLSGLVKLMKQILAIILLIEFIGAIILGTYFLNYFPTWQEAYLQGLFASVSATTNAGFDITGSSLIPFAKDYFVQLITIILLTLGAIGFPVLIEVKDFIKHSKSNSTIRFSLYTKLTTITFFALMAFGTIVILLFEANHFFANKSWHESFFYALFQSSTTRNGGLATMDVSLFSNPTLLVLSFLMFIGASPSSVGGGIRTTTFAVILLLIFSFAKGRKNIKVFGREIHEVDIRKSVVVSFLAMIICFIGVAILSATESFTFMQIVFEASSAFGTTGLSMGITPELSLIGKVVIIALMFIGRIGILSFIFIFHGNKKDINYHYPTERIIVG</sequence>
<dbReference type="RefSeq" id="WP_186870461.1">
    <property type="nucleotide sequence ID" value="NZ_JACOOL010000009.1"/>
</dbReference>
<feature type="transmembrane region" description="Helical" evidence="8">
    <location>
        <begin position="15"/>
        <end position="33"/>
    </location>
</feature>
<dbReference type="Pfam" id="PF02386">
    <property type="entry name" value="TrkH"/>
    <property type="match status" value="1"/>
</dbReference>
<evidence type="ECO:0000256" key="6">
    <source>
        <dbReference type="ARBA" id="ARBA00023065"/>
    </source>
</evidence>
<evidence type="ECO:0000256" key="3">
    <source>
        <dbReference type="ARBA" id="ARBA00022475"/>
    </source>
</evidence>
<feature type="transmembrane region" description="Helical" evidence="8">
    <location>
        <begin position="131"/>
        <end position="154"/>
    </location>
</feature>
<keyword evidence="3" id="KW-1003">Cell membrane</keyword>
<feature type="transmembrane region" description="Helical" evidence="8">
    <location>
        <begin position="45"/>
        <end position="64"/>
    </location>
</feature>
<keyword evidence="7 8" id="KW-0472">Membrane</keyword>
<dbReference type="PANTHER" id="PTHR32024:SF4">
    <property type="entry name" value="KTR SYSTEM POTASSIUM UPTAKE PROTEIN D"/>
    <property type="match status" value="1"/>
</dbReference>
<proteinExistence type="predicted"/>
<feature type="transmembrane region" description="Helical" evidence="8">
    <location>
        <begin position="354"/>
        <end position="374"/>
    </location>
</feature>
<feature type="transmembrane region" description="Helical" evidence="8">
    <location>
        <begin position="70"/>
        <end position="100"/>
    </location>
</feature>
<dbReference type="GO" id="GO:0005886">
    <property type="term" value="C:plasma membrane"/>
    <property type="evidence" value="ECO:0007669"/>
    <property type="project" value="UniProtKB-SubCell"/>
</dbReference>
<feature type="transmembrane region" description="Helical" evidence="8">
    <location>
        <begin position="315"/>
        <end position="333"/>
    </location>
</feature>
<reference evidence="9" key="1">
    <citation type="submission" date="2020-08" db="EMBL/GenBank/DDBJ databases">
        <title>Genome public.</title>
        <authorList>
            <person name="Liu C."/>
            <person name="Sun Q."/>
        </authorList>
    </citation>
    <scope>NUCLEOTIDE SEQUENCE</scope>
    <source>
        <strain evidence="9">BX22</strain>
    </source>
</reference>
<evidence type="ECO:0000256" key="8">
    <source>
        <dbReference type="SAM" id="Phobius"/>
    </source>
</evidence>
<keyword evidence="5 8" id="KW-1133">Transmembrane helix</keyword>
<evidence type="ECO:0000256" key="4">
    <source>
        <dbReference type="ARBA" id="ARBA00022692"/>
    </source>
</evidence>
<comment type="subcellular location">
    <subcellularLocation>
        <location evidence="1">Cell membrane</location>
        <topology evidence="1">Multi-pass membrane protein</topology>
    </subcellularLocation>
</comment>
<feature type="transmembrane region" description="Helical" evidence="8">
    <location>
        <begin position="191"/>
        <end position="212"/>
    </location>
</feature>
<keyword evidence="2" id="KW-0813">Transport</keyword>
<dbReference type="InterPro" id="IPR003445">
    <property type="entry name" value="Cat_transpt"/>
</dbReference>
<protein>
    <submittedName>
        <fullName evidence="9">TrkH family potassium uptake protein</fullName>
    </submittedName>
</protein>
<dbReference type="GO" id="GO:0030001">
    <property type="term" value="P:metal ion transport"/>
    <property type="evidence" value="ECO:0007669"/>
    <property type="project" value="UniProtKB-ARBA"/>
</dbReference>
<evidence type="ECO:0000256" key="1">
    <source>
        <dbReference type="ARBA" id="ARBA00004651"/>
    </source>
</evidence>
<evidence type="ECO:0000313" key="9">
    <source>
        <dbReference type="EMBL" id="MBC5637756.1"/>
    </source>
</evidence>
<name>A0A923L772_9BACI</name>
<dbReference type="PANTHER" id="PTHR32024">
    <property type="entry name" value="TRK SYSTEM POTASSIUM UPTAKE PROTEIN TRKG-RELATED"/>
    <property type="match status" value="1"/>
</dbReference>
<evidence type="ECO:0000256" key="2">
    <source>
        <dbReference type="ARBA" id="ARBA00022448"/>
    </source>
</evidence>
<dbReference type="Proteomes" id="UP000637359">
    <property type="component" value="Unassembled WGS sequence"/>
</dbReference>
<keyword evidence="10" id="KW-1185">Reference proteome</keyword>
<evidence type="ECO:0000256" key="5">
    <source>
        <dbReference type="ARBA" id="ARBA00022989"/>
    </source>
</evidence>